<sequence>MKADDRLMVVLTAVVLVVAIGTMAQRSEFIMAAFGSVDEYEAVDDAFTVRAGRTQPLDVLSNDINAQEGDADRILIVQQPVCGTARRSGGRIEYFNSDACGGRMVFTYCVIQGDTCPSAQVVLNVSLPEALPGRDGMAVAAGATGFPTLRAPSLATPDSDVGLAPAEATAAIRNRDVQPVRIGRPATGAGAGIAPQQSAAVSIGGAGVSGGFGAATPGADSVLPNLSRGDTPERVTIARGATPQLGSVGRDFAANVPSTPVRARPTGLGTPPAPSQAGVRVSGSTAPPVISSGQSQLASAASESGAVTQRNAGRLTLRSVTSMFRPVGSTVEDETPTVTAQASARPRVNLNPGLQGSAVVTERAAQIIVPVATETTAVRSGSSPQAPSMPVEQSIASLGGGMVPQTPSFGGSSPNEPPVRSASLGADVPDMPAIDATPRTARADVTCNANLVTSSKLGEMLALTLTSPCRPHSEVTISYSGLSFTAITDAEGSLQIDVPAFDEQTAITAEFADGTSASSDITVRGIDRIARVAIAWEGDANLDLHAFEYTAAENSEGHVWEGNARSYRASRRNGGGYLTRLGLPGARQAEVYTLPVSRRTHSGVIDTQIRFTNDADICDGRIEVLSLYNNQALRADHRSVSIETARCSEDSEVVSIDAAVRSISVAAR</sequence>
<evidence type="ECO:0000313" key="2">
    <source>
        <dbReference type="EMBL" id="QIK39332.1"/>
    </source>
</evidence>
<proteinExistence type="predicted"/>
<dbReference type="KEGG" id="mon:G8E03_00310"/>
<dbReference type="EMBL" id="CP049811">
    <property type="protein sequence ID" value="QIK39332.1"/>
    <property type="molecule type" value="Genomic_DNA"/>
</dbReference>
<reference evidence="2 3" key="1">
    <citation type="submission" date="2020-03" db="EMBL/GenBank/DDBJ databases">
        <title>Complete genome sequence of Monaibacterium sp. ALG8 with diverse plasmids.</title>
        <authorList>
            <person name="Sun C."/>
        </authorList>
    </citation>
    <scope>NUCLEOTIDE SEQUENCE [LARGE SCALE GENOMIC DNA]</scope>
    <source>
        <strain evidence="2 3">ALG8</strain>
    </source>
</reference>
<feature type="compositionally biased region" description="Polar residues" evidence="1">
    <location>
        <begin position="405"/>
        <end position="414"/>
    </location>
</feature>
<dbReference type="Proteomes" id="UP000500791">
    <property type="component" value="Chromosome"/>
</dbReference>
<protein>
    <submittedName>
        <fullName evidence="2">Uncharacterized protein</fullName>
    </submittedName>
</protein>
<feature type="region of interest" description="Disordered" evidence="1">
    <location>
        <begin position="260"/>
        <end position="307"/>
    </location>
</feature>
<gene>
    <name evidence="2" type="ORF">G8E03_00310</name>
</gene>
<accession>A0A6G7VHA8</accession>
<dbReference type="AlphaFoldDB" id="A0A6G7VHA8"/>
<dbReference type="RefSeq" id="WP_166187320.1">
    <property type="nucleotide sequence ID" value="NZ_CP049811.1"/>
</dbReference>
<feature type="compositionally biased region" description="Low complexity" evidence="1">
    <location>
        <begin position="291"/>
        <end position="306"/>
    </location>
</feature>
<name>A0A6G7VHA8_9RHOB</name>
<evidence type="ECO:0000256" key="1">
    <source>
        <dbReference type="SAM" id="MobiDB-lite"/>
    </source>
</evidence>
<organism evidence="2 3">
    <name type="scientific">Pontivivens nitratireducens</name>
    <dbReference type="NCBI Taxonomy" id="2758038"/>
    <lineage>
        <taxon>Bacteria</taxon>
        <taxon>Pseudomonadati</taxon>
        <taxon>Pseudomonadota</taxon>
        <taxon>Alphaproteobacteria</taxon>
        <taxon>Rhodobacterales</taxon>
        <taxon>Paracoccaceae</taxon>
        <taxon>Pontivivens</taxon>
    </lineage>
</organism>
<feature type="region of interest" description="Disordered" evidence="1">
    <location>
        <begin position="405"/>
        <end position="429"/>
    </location>
</feature>
<keyword evidence="3" id="KW-1185">Reference proteome</keyword>
<evidence type="ECO:0000313" key="3">
    <source>
        <dbReference type="Proteomes" id="UP000500791"/>
    </source>
</evidence>